<evidence type="ECO:0000256" key="6">
    <source>
        <dbReference type="ARBA" id="ARBA00023015"/>
    </source>
</evidence>
<name>A0A0C3BIW1_PILCF</name>
<dbReference type="InterPro" id="IPR003084">
    <property type="entry name" value="HDAC_I/II"/>
</dbReference>
<reference evidence="12 13" key="1">
    <citation type="submission" date="2014-04" db="EMBL/GenBank/DDBJ databases">
        <authorList>
            <consortium name="DOE Joint Genome Institute"/>
            <person name="Kuo A."/>
            <person name="Tarkka M."/>
            <person name="Buscot F."/>
            <person name="Kohler A."/>
            <person name="Nagy L.G."/>
            <person name="Floudas D."/>
            <person name="Copeland A."/>
            <person name="Barry K.W."/>
            <person name="Cichocki N."/>
            <person name="Veneault-Fourrey C."/>
            <person name="LaButti K."/>
            <person name="Lindquist E.A."/>
            <person name="Lipzen A."/>
            <person name="Lundell T."/>
            <person name="Morin E."/>
            <person name="Murat C."/>
            <person name="Sun H."/>
            <person name="Tunlid A."/>
            <person name="Henrissat B."/>
            <person name="Grigoriev I.V."/>
            <person name="Hibbett D.S."/>
            <person name="Martin F."/>
            <person name="Nordberg H.P."/>
            <person name="Cantor M.N."/>
            <person name="Hua S.X."/>
        </authorList>
    </citation>
    <scope>NUCLEOTIDE SEQUENCE [LARGE SCALE GENOMIC DNA]</scope>
    <source>
        <strain evidence="12 13">F 1598</strain>
    </source>
</reference>
<dbReference type="InterPro" id="IPR000286">
    <property type="entry name" value="HDACs"/>
</dbReference>
<dbReference type="Pfam" id="PF00850">
    <property type="entry name" value="Hist_deacetyl"/>
    <property type="match status" value="1"/>
</dbReference>
<keyword evidence="4" id="KW-0378">Hydrolase</keyword>
<evidence type="ECO:0000256" key="10">
    <source>
        <dbReference type="SAM" id="MobiDB-lite"/>
    </source>
</evidence>
<keyword evidence="13" id="KW-1185">Reference proteome</keyword>
<sequence>MSKRRVAYYYDPDIGVYSYGTSHPMKPHRMRITHDLIAAYGMLDKMHVLKPKRASSEIMASFHTDEYMHFLSRVTPETHAELTYNQTRFLMGEDNPTFEGLFEFCSISAGGSIGASQRIASGAADIAINWAGGLHHAKKREASGFCYVNDIVLGILELLRTYARVLYVDIDCHHGDGVEEAFYTTDRVMTCSIHKFGDFFPGTGTQTDMGKGKGKGYSVNIPLSDGVTDESFRSVFDPVMDRILELYQPSVVVLQCGADSLAGDKLGCFNLTMEGHAYCVQYFRKTNLPLILLGGGGYTVKNVARAWTYETACALGIEETLDTNLPWTEFFDWFGPRYRLEVLENNMVEINVKDGSLNLVRETALKQLAELQPAPSVGMHDVPRESVGQHLGFGKDEEEGRDSLDTSLAQHARFVYNLQDGETHSDDSDDPDNYRWDSDDSLVSSSRRRRRHAPKPHKKRMSILTNQYFDIPSYENGFEYSIHEKPESRRRFFQTVARWDARAQKVVIPKPDALPSPDLRLIHYSKFPYFDGYVKDIGVEKDSADEDEDTTDSAETASEGEEMSLE</sequence>
<evidence type="ECO:0000313" key="12">
    <source>
        <dbReference type="EMBL" id="KIM77297.1"/>
    </source>
</evidence>
<dbReference type="EC" id="3.5.1.98" evidence="2"/>
<feature type="compositionally biased region" description="Basic residues" evidence="10">
    <location>
        <begin position="446"/>
        <end position="461"/>
    </location>
</feature>
<dbReference type="InParanoid" id="A0A0C3BIW1"/>
<dbReference type="CDD" id="cd09991">
    <property type="entry name" value="HDAC_classI"/>
    <property type="match status" value="1"/>
</dbReference>
<evidence type="ECO:0000313" key="13">
    <source>
        <dbReference type="Proteomes" id="UP000054166"/>
    </source>
</evidence>
<dbReference type="Proteomes" id="UP000054166">
    <property type="component" value="Unassembled WGS sequence"/>
</dbReference>
<feature type="region of interest" description="Disordered" evidence="10">
    <location>
        <begin position="375"/>
        <end position="404"/>
    </location>
</feature>
<keyword evidence="7" id="KW-0804">Transcription</keyword>
<evidence type="ECO:0000256" key="7">
    <source>
        <dbReference type="ARBA" id="ARBA00023163"/>
    </source>
</evidence>
<dbReference type="GO" id="GO:0141221">
    <property type="term" value="F:histone deacetylase activity, hydrolytic mechanism"/>
    <property type="evidence" value="ECO:0007669"/>
    <property type="project" value="UniProtKB-EC"/>
</dbReference>
<dbReference type="AlphaFoldDB" id="A0A0C3BIW1"/>
<dbReference type="GO" id="GO:0031507">
    <property type="term" value="P:heterochromatin formation"/>
    <property type="evidence" value="ECO:0007669"/>
    <property type="project" value="TreeGrafter"/>
</dbReference>
<evidence type="ECO:0000256" key="8">
    <source>
        <dbReference type="ARBA" id="ARBA00023242"/>
    </source>
</evidence>
<dbReference type="SUPFAM" id="SSF52768">
    <property type="entry name" value="Arginase/deacetylase"/>
    <property type="match status" value="1"/>
</dbReference>
<dbReference type="HOGENOM" id="CLU_007727_7_4_1"/>
<dbReference type="InterPro" id="IPR023801">
    <property type="entry name" value="His_deacetylse_dom"/>
</dbReference>
<evidence type="ECO:0000256" key="9">
    <source>
        <dbReference type="ARBA" id="ARBA00061569"/>
    </source>
</evidence>
<dbReference type="STRING" id="765440.A0A0C3BIW1"/>
<feature type="region of interest" description="Disordered" evidence="10">
    <location>
        <begin position="540"/>
        <end position="566"/>
    </location>
</feature>
<organism evidence="12 13">
    <name type="scientific">Piloderma croceum (strain F 1598)</name>
    <dbReference type="NCBI Taxonomy" id="765440"/>
    <lineage>
        <taxon>Eukaryota</taxon>
        <taxon>Fungi</taxon>
        <taxon>Dikarya</taxon>
        <taxon>Basidiomycota</taxon>
        <taxon>Agaricomycotina</taxon>
        <taxon>Agaricomycetes</taxon>
        <taxon>Agaricomycetidae</taxon>
        <taxon>Atheliales</taxon>
        <taxon>Atheliaceae</taxon>
        <taxon>Piloderma</taxon>
    </lineage>
</organism>
<dbReference type="GO" id="GO:0032221">
    <property type="term" value="C:Rpd3S complex"/>
    <property type="evidence" value="ECO:0007669"/>
    <property type="project" value="UniProtKB-ARBA"/>
</dbReference>
<dbReference type="PANTHER" id="PTHR10625:SF2">
    <property type="entry name" value="HISTONE DEACETYLASE"/>
    <property type="match status" value="1"/>
</dbReference>
<reference evidence="13" key="2">
    <citation type="submission" date="2015-01" db="EMBL/GenBank/DDBJ databases">
        <title>Evolutionary Origins and Diversification of the Mycorrhizal Mutualists.</title>
        <authorList>
            <consortium name="DOE Joint Genome Institute"/>
            <consortium name="Mycorrhizal Genomics Consortium"/>
            <person name="Kohler A."/>
            <person name="Kuo A."/>
            <person name="Nagy L.G."/>
            <person name="Floudas D."/>
            <person name="Copeland A."/>
            <person name="Barry K.W."/>
            <person name="Cichocki N."/>
            <person name="Veneault-Fourrey C."/>
            <person name="LaButti K."/>
            <person name="Lindquist E.A."/>
            <person name="Lipzen A."/>
            <person name="Lundell T."/>
            <person name="Morin E."/>
            <person name="Murat C."/>
            <person name="Riley R."/>
            <person name="Ohm R."/>
            <person name="Sun H."/>
            <person name="Tunlid A."/>
            <person name="Henrissat B."/>
            <person name="Grigoriev I.V."/>
            <person name="Hibbett D.S."/>
            <person name="Martin F."/>
        </authorList>
    </citation>
    <scope>NUCLEOTIDE SEQUENCE [LARGE SCALE GENOMIC DNA]</scope>
    <source>
        <strain evidence="13">F 1598</strain>
    </source>
</reference>
<keyword evidence="6" id="KW-0805">Transcription regulation</keyword>
<dbReference type="Gene3D" id="3.40.800.20">
    <property type="entry name" value="Histone deacetylase domain"/>
    <property type="match status" value="1"/>
</dbReference>
<keyword evidence="3" id="KW-0678">Repressor</keyword>
<feature type="compositionally biased region" description="Basic and acidic residues" evidence="10">
    <location>
        <begin position="421"/>
        <end position="438"/>
    </location>
</feature>
<feature type="region of interest" description="Disordered" evidence="10">
    <location>
        <begin position="418"/>
        <end position="461"/>
    </location>
</feature>
<evidence type="ECO:0000259" key="11">
    <source>
        <dbReference type="Pfam" id="PF00850"/>
    </source>
</evidence>
<dbReference type="InterPro" id="IPR037138">
    <property type="entry name" value="His_deacetylse_dom_sf"/>
</dbReference>
<comment type="similarity">
    <text evidence="9">Belongs to the histone deacetylase family. HD Type 1 subfamily.</text>
</comment>
<comment type="subcellular location">
    <subcellularLocation>
        <location evidence="1">Nucleus</location>
    </subcellularLocation>
</comment>
<evidence type="ECO:0000256" key="3">
    <source>
        <dbReference type="ARBA" id="ARBA00022491"/>
    </source>
</evidence>
<dbReference type="EMBL" id="KN833026">
    <property type="protein sequence ID" value="KIM77297.1"/>
    <property type="molecule type" value="Genomic_DNA"/>
</dbReference>
<accession>A0A0C3BIW1</accession>
<dbReference type="PRINTS" id="PR01271">
    <property type="entry name" value="HISDACETLASE"/>
</dbReference>
<proteinExistence type="inferred from homology"/>
<keyword evidence="5" id="KW-0156">Chromatin regulator</keyword>
<dbReference type="GO" id="GO:0070210">
    <property type="term" value="C:Rpd3L-Expanded complex"/>
    <property type="evidence" value="ECO:0007669"/>
    <property type="project" value="TreeGrafter"/>
</dbReference>
<evidence type="ECO:0000256" key="1">
    <source>
        <dbReference type="ARBA" id="ARBA00004123"/>
    </source>
</evidence>
<dbReference type="InterPro" id="IPR023696">
    <property type="entry name" value="Ureohydrolase_dom_sf"/>
</dbReference>
<evidence type="ECO:0000256" key="5">
    <source>
        <dbReference type="ARBA" id="ARBA00022853"/>
    </source>
</evidence>
<dbReference type="FunFam" id="3.40.800.20:FF:000001">
    <property type="entry name" value="Histone deacetylase"/>
    <property type="match status" value="1"/>
</dbReference>
<keyword evidence="8" id="KW-0539">Nucleus</keyword>
<evidence type="ECO:0000256" key="4">
    <source>
        <dbReference type="ARBA" id="ARBA00022801"/>
    </source>
</evidence>
<feature type="compositionally biased region" description="Acidic residues" evidence="10">
    <location>
        <begin position="543"/>
        <end position="566"/>
    </location>
</feature>
<dbReference type="PANTHER" id="PTHR10625">
    <property type="entry name" value="HISTONE DEACETYLASE HDAC1-RELATED"/>
    <property type="match status" value="1"/>
</dbReference>
<evidence type="ECO:0000256" key="2">
    <source>
        <dbReference type="ARBA" id="ARBA00012111"/>
    </source>
</evidence>
<gene>
    <name evidence="12" type="ORF">PILCRDRAFT_825460</name>
</gene>
<dbReference type="OrthoDB" id="1918432at2759"/>
<dbReference type="PRINTS" id="PR01270">
    <property type="entry name" value="HDASUPER"/>
</dbReference>
<protein>
    <recommendedName>
        <fullName evidence="2">histone deacetylase</fullName>
        <ecNumber evidence="2">3.5.1.98</ecNumber>
    </recommendedName>
</protein>
<feature type="domain" description="Histone deacetylase" evidence="11">
    <location>
        <begin position="23"/>
        <end position="312"/>
    </location>
</feature>